<evidence type="ECO:0000256" key="4">
    <source>
        <dbReference type="ARBA" id="ARBA00022692"/>
    </source>
</evidence>
<keyword evidence="4 12" id="KW-0812">Transmembrane</keyword>
<evidence type="ECO:0000256" key="9">
    <source>
        <dbReference type="ARBA" id="ARBA00023136"/>
    </source>
</evidence>
<comment type="subcellular location">
    <subcellularLocation>
        <location evidence="2">Cytoplasmic vesicle</location>
        <location evidence="2">Secretory vesicle</location>
        <location evidence="2">Synaptic vesicle membrane</location>
        <topology evidence="2">Multi-pass membrane protein</topology>
    </subcellularLocation>
    <subcellularLocation>
        <location evidence="1">Early endosome membrane</location>
    </subcellularLocation>
</comment>
<dbReference type="AlphaFoldDB" id="A0A6S7JGE8"/>
<keyword evidence="13" id="KW-1185">Reference proteome</keyword>
<accession>A0A6S7JGE8</accession>
<evidence type="ECO:0000256" key="1">
    <source>
        <dbReference type="ARBA" id="ARBA00004146"/>
    </source>
</evidence>
<evidence type="ECO:0000256" key="10">
    <source>
        <dbReference type="ARBA" id="ARBA00023329"/>
    </source>
</evidence>
<dbReference type="PANTHER" id="PTHR31937:SF2">
    <property type="entry name" value="TRANSMEMBRANE PROTEIN 163"/>
    <property type="match status" value="1"/>
</dbReference>
<keyword evidence="6" id="KW-0862">Zinc</keyword>
<dbReference type="Gene3D" id="1.20.1510.10">
    <property type="entry name" value="Cation efflux protein transmembrane domain"/>
    <property type="match status" value="1"/>
</dbReference>
<dbReference type="Proteomes" id="UP001152795">
    <property type="component" value="Unassembled WGS sequence"/>
</dbReference>
<organism evidence="12 13">
    <name type="scientific">Paramuricea clavata</name>
    <name type="common">Red gorgonian</name>
    <name type="synonym">Violescent sea-whip</name>
    <dbReference type="NCBI Taxonomy" id="317549"/>
    <lineage>
        <taxon>Eukaryota</taxon>
        <taxon>Metazoa</taxon>
        <taxon>Cnidaria</taxon>
        <taxon>Anthozoa</taxon>
        <taxon>Octocorallia</taxon>
        <taxon>Malacalcyonacea</taxon>
        <taxon>Plexauridae</taxon>
        <taxon>Paramuricea</taxon>
    </lineage>
</organism>
<evidence type="ECO:0000313" key="13">
    <source>
        <dbReference type="Proteomes" id="UP001152795"/>
    </source>
</evidence>
<keyword evidence="9" id="KW-0472">Membrane</keyword>
<evidence type="ECO:0000256" key="5">
    <source>
        <dbReference type="ARBA" id="ARBA00022753"/>
    </source>
</evidence>
<dbReference type="Pfam" id="PF01545">
    <property type="entry name" value="Cation_efflux"/>
    <property type="match status" value="1"/>
</dbReference>
<gene>
    <name evidence="12" type="ORF">PACLA_8A073579</name>
</gene>
<comment type="similarity">
    <text evidence="3">Belongs to the TMEM163 family.</text>
</comment>
<comment type="caution">
    <text evidence="12">The sequence shown here is derived from an EMBL/GenBank/DDBJ whole genome shotgun (WGS) entry which is preliminary data.</text>
</comment>
<keyword evidence="8" id="KW-0770">Synapse</keyword>
<sequence length="292" mass="32443">MPTATAEREELLSTATSYGATSSSYDILSQQSSQLTVEESGDERSIRRYPESDLISTHGEQPITVGEIKREIKKAKIGAILTLIVAGLFTILSLIASEESDSTAAFGFAFESLLAALASFIILWRFWSVKELEIRNRRREVIALFIITASLIISGVWVGFESIKALVLTEKHKKSKMLLILSSVSVVVYLILFVIKYRIAKRLCSRALRADSIDALCGALLALSIVVTTSTREFTTKAWFLDAVIALGVAVFSLVYGIYSLAHFVKLYKDYRKYGTEQKPLIKPEIAVYPRV</sequence>
<proteinExistence type="inferred from homology"/>
<dbReference type="EMBL" id="CACRXK020015239">
    <property type="protein sequence ID" value="CAB4028090.1"/>
    <property type="molecule type" value="Genomic_DNA"/>
</dbReference>
<dbReference type="SUPFAM" id="SSF161111">
    <property type="entry name" value="Cation efflux protein transmembrane domain-like"/>
    <property type="match status" value="1"/>
</dbReference>
<dbReference type="InterPro" id="IPR026765">
    <property type="entry name" value="Tmem163"/>
</dbReference>
<evidence type="ECO:0000256" key="8">
    <source>
        <dbReference type="ARBA" id="ARBA00023018"/>
    </source>
</evidence>
<evidence type="ECO:0000256" key="2">
    <source>
        <dbReference type="ARBA" id="ARBA00004644"/>
    </source>
</evidence>
<evidence type="ECO:0000256" key="6">
    <source>
        <dbReference type="ARBA" id="ARBA00022833"/>
    </source>
</evidence>
<name>A0A6S7JGE8_PARCT</name>
<dbReference type="GO" id="GO:0008324">
    <property type="term" value="F:monoatomic cation transmembrane transporter activity"/>
    <property type="evidence" value="ECO:0007669"/>
    <property type="project" value="InterPro"/>
</dbReference>
<protein>
    <submittedName>
        <fullName evidence="12">Transmembrane 163-like</fullName>
    </submittedName>
</protein>
<dbReference type="InterPro" id="IPR027469">
    <property type="entry name" value="Cation_efflux_TMD_sf"/>
</dbReference>
<dbReference type="PANTHER" id="PTHR31937">
    <property type="entry name" value="TRANSMEMBRANE PROTEIN 163"/>
    <property type="match status" value="1"/>
</dbReference>
<dbReference type="GO" id="GO:0030672">
    <property type="term" value="C:synaptic vesicle membrane"/>
    <property type="evidence" value="ECO:0007669"/>
    <property type="project" value="UniProtKB-SubCell"/>
</dbReference>
<dbReference type="GO" id="GO:0031901">
    <property type="term" value="C:early endosome membrane"/>
    <property type="evidence" value="ECO:0007669"/>
    <property type="project" value="UniProtKB-SubCell"/>
</dbReference>
<evidence type="ECO:0000259" key="11">
    <source>
        <dbReference type="Pfam" id="PF01545"/>
    </source>
</evidence>
<keyword evidence="10" id="KW-0968">Cytoplasmic vesicle</keyword>
<evidence type="ECO:0000256" key="7">
    <source>
        <dbReference type="ARBA" id="ARBA00022989"/>
    </source>
</evidence>
<evidence type="ECO:0000313" key="12">
    <source>
        <dbReference type="EMBL" id="CAB4028090.1"/>
    </source>
</evidence>
<dbReference type="InterPro" id="IPR058533">
    <property type="entry name" value="Cation_efflux_TM"/>
</dbReference>
<keyword evidence="7" id="KW-1133">Transmembrane helix</keyword>
<reference evidence="12" key="1">
    <citation type="submission" date="2020-04" db="EMBL/GenBank/DDBJ databases">
        <authorList>
            <person name="Alioto T."/>
            <person name="Alioto T."/>
            <person name="Gomez Garrido J."/>
        </authorList>
    </citation>
    <scope>NUCLEOTIDE SEQUENCE</scope>
    <source>
        <strain evidence="12">A484AB</strain>
    </source>
</reference>
<dbReference type="OrthoDB" id="5980560at2759"/>
<keyword evidence="5" id="KW-0967">Endosome</keyword>
<evidence type="ECO:0000256" key="3">
    <source>
        <dbReference type="ARBA" id="ARBA00008731"/>
    </source>
</evidence>
<feature type="domain" description="Cation efflux protein transmembrane" evidence="11">
    <location>
        <begin position="80"/>
        <end position="257"/>
    </location>
</feature>